<dbReference type="AlphaFoldDB" id="T1GUH0"/>
<reference evidence="2" key="1">
    <citation type="submission" date="2013-02" db="EMBL/GenBank/DDBJ databases">
        <authorList>
            <person name="Hughes D."/>
        </authorList>
    </citation>
    <scope>NUCLEOTIDE SEQUENCE</scope>
    <source>
        <strain>Durham</strain>
        <strain evidence="2">NC isolate 2 -- Noor lab</strain>
    </source>
</reference>
<evidence type="ECO:0000313" key="2">
    <source>
        <dbReference type="Proteomes" id="UP000015102"/>
    </source>
</evidence>
<dbReference type="Proteomes" id="UP000015102">
    <property type="component" value="Unassembled WGS sequence"/>
</dbReference>
<protein>
    <submittedName>
        <fullName evidence="1">Uncharacterized protein</fullName>
    </submittedName>
</protein>
<accession>T1GUH0</accession>
<name>T1GUH0_MEGSC</name>
<dbReference type="EnsemblMetazoa" id="MESCA007383-RA">
    <property type="protein sequence ID" value="MESCA007383-PA"/>
    <property type="gene ID" value="MESCA007383"/>
</dbReference>
<organism evidence="1 2">
    <name type="scientific">Megaselia scalaris</name>
    <name type="common">Humpbacked fly</name>
    <name type="synonym">Phora scalaris</name>
    <dbReference type="NCBI Taxonomy" id="36166"/>
    <lineage>
        <taxon>Eukaryota</taxon>
        <taxon>Metazoa</taxon>
        <taxon>Ecdysozoa</taxon>
        <taxon>Arthropoda</taxon>
        <taxon>Hexapoda</taxon>
        <taxon>Insecta</taxon>
        <taxon>Pterygota</taxon>
        <taxon>Neoptera</taxon>
        <taxon>Endopterygota</taxon>
        <taxon>Diptera</taxon>
        <taxon>Brachycera</taxon>
        <taxon>Muscomorpha</taxon>
        <taxon>Platypezoidea</taxon>
        <taxon>Phoridae</taxon>
        <taxon>Megaseliini</taxon>
        <taxon>Megaselia</taxon>
    </lineage>
</organism>
<proteinExistence type="predicted"/>
<dbReference type="EMBL" id="CAQQ02122852">
    <property type="status" value="NOT_ANNOTATED_CDS"/>
    <property type="molecule type" value="Genomic_DNA"/>
</dbReference>
<evidence type="ECO:0000313" key="1">
    <source>
        <dbReference type="EnsemblMetazoa" id="MESCA007383-PA"/>
    </source>
</evidence>
<sequence>MRITHQKFIGSTGWLNTGNTDYGYKYCEHLNKFGKSHYPCIQICSVEECLKMAWTILWLKYFKLENRNVSIKQLLLMWNIGNAIKKFSLTKKMLNTVLNVVIVKSGYMSCAKAFK</sequence>
<dbReference type="EMBL" id="CAQQ02122850">
    <property type="status" value="NOT_ANNOTATED_CDS"/>
    <property type="molecule type" value="Genomic_DNA"/>
</dbReference>
<keyword evidence="2" id="KW-1185">Reference proteome</keyword>
<dbReference type="HOGENOM" id="CLU_2111640_0_0_1"/>
<reference evidence="1" key="2">
    <citation type="submission" date="2015-06" db="UniProtKB">
        <authorList>
            <consortium name="EnsemblMetazoa"/>
        </authorList>
    </citation>
    <scope>IDENTIFICATION</scope>
</reference>
<dbReference type="EMBL" id="CAQQ02122851">
    <property type="status" value="NOT_ANNOTATED_CDS"/>
    <property type="molecule type" value="Genomic_DNA"/>
</dbReference>